<name>A0AAV7C479_ENGPU</name>
<dbReference type="EMBL" id="WNYA01000004">
    <property type="protein sequence ID" value="KAG8579770.1"/>
    <property type="molecule type" value="Genomic_DNA"/>
</dbReference>
<keyword evidence="1" id="KW-0472">Membrane</keyword>
<keyword evidence="1" id="KW-0812">Transmembrane</keyword>
<evidence type="ECO:0000313" key="3">
    <source>
        <dbReference type="Proteomes" id="UP000824782"/>
    </source>
</evidence>
<comment type="caution">
    <text evidence="2">The sequence shown here is derived from an EMBL/GenBank/DDBJ whole genome shotgun (WGS) entry which is preliminary data.</text>
</comment>
<keyword evidence="1" id="KW-1133">Transmembrane helix</keyword>
<organism evidence="2 3">
    <name type="scientific">Engystomops pustulosus</name>
    <name type="common">Tungara frog</name>
    <name type="synonym">Physalaemus pustulosus</name>
    <dbReference type="NCBI Taxonomy" id="76066"/>
    <lineage>
        <taxon>Eukaryota</taxon>
        <taxon>Metazoa</taxon>
        <taxon>Chordata</taxon>
        <taxon>Craniata</taxon>
        <taxon>Vertebrata</taxon>
        <taxon>Euteleostomi</taxon>
        <taxon>Amphibia</taxon>
        <taxon>Batrachia</taxon>
        <taxon>Anura</taxon>
        <taxon>Neobatrachia</taxon>
        <taxon>Hyloidea</taxon>
        <taxon>Leptodactylidae</taxon>
        <taxon>Leiuperinae</taxon>
        <taxon>Engystomops</taxon>
    </lineage>
</organism>
<protein>
    <submittedName>
        <fullName evidence="2">Uncharacterized protein</fullName>
    </submittedName>
</protein>
<keyword evidence="3" id="KW-1185">Reference proteome</keyword>
<feature type="transmembrane region" description="Helical" evidence="1">
    <location>
        <begin position="43"/>
        <end position="63"/>
    </location>
</feature>
<dbReference type="Proteomes" id="UP000824782">
    <property type="component" value="Unassembled WGS sequence"/>
</dbReference>
<reference evidence="2" key="1">
    <citation type="thesis" date="2020" institute="ProQuest LLC" country="789 East Eisenhower Parkway, Ann Arbor, MI, USA">
        <title>Comparative Genomics and Chromosome Evolution.</title>
        <authorList>
            <person name="Mudd A.B."/>
        </authorList>
    </citation>
    <scope>NUCLEOTIDE SEQUENCE</scope>
    <source>
        <strain evidence="2">237g6f4</strain>
        <tissue evidence="2">Blood</tissue>
    </source>
</reference>
<proteinExistence type="predicted"/>
<accession>A0AAV7C479</accession>
<gene>
    <name evidence="2" type="ORF">GDO81_011044</name>
</gene>
<dbReference type="AlphaFoldDB" id="A0AAV7C479"/>
<evidence type="ECO:0000313" key="2">
    <source>
        <dbReference type="EMBL" id="KAG8579770.1"/>
    </source>
</evidence>
<sequence>MDRNRKVIKSLKKLQKMLTLPGRIHWGRVFPSSGKWIMCKGPVYVWMLTICINIFCFIFLLAMRYSKKKKKNQFFFYCECAVRKNFLKNFFA</sequence>
<evidence type="ECO:0000256" key="1">
    <source>
        <dbReference type="SAM" id="Phobius"/>
    </source>
</evidence>